<dbReference type="Gene3D" id="3.30.1490.480">
    <property type="entry name" value="Endolytic murein transglycosylase"/>
    <property type="match status" value="1"/>
</dbReference>
<proteinExistence type="predicted"/>
<protein>
    <recommendedName>
        <fullName evidence="4">Aminodeoxychorismate lyase</fullName>
    </recommendedName>
</protein>
<name>A0A147K7E6_9BACI</name>
<dbReference type="PATRIC" id="fig|1150625.3.peg.2132"/>
<dbReference type="Proteomes" id="UP000074108">
    <property type="component" value="Unassembled WGS sequence"/>
</dbReference>
<evidence type="ECO:0000313" key="3">
    <source>
        <dbReference type="Proteomes" id="UP000074108"/>
    </source>
</evidence>
<keyword evidence="3" id="KW-1185">Reference proteome</keyword>
<feature type="compositionally biased region" description="Acidic residues" evidence="1">
    <location>
        <begin position="63"/>
        <end position="87"/>
    </location>
</feature>
<accession>A0A147K7E6</accession>
<sequence length="163" mass="18466">MDKRTTRAFSIGLLVATLCLYTIYQLDGEDRDAAVSEADMIKLEQQIQSLEEKLASAESTQEPTEETNEEAAEETNEAPTEETETTEQEEKNDVKEVTVTIESGVSIGEISSRLESEGFIEDQYDFNNFLKEKGYEQKIQLGEFKITSDMNYDQIAKIITKQN</sequence>
<organism evidence="2 3">
    <name type="scientific">Bacillus coahuilensis p1.1.43</name>
    <dbReference type="NCBI Taxonomy" id="1150625"/>
    <lineage>
        <taxon>Bacteria</taxon>
        <taxon>Bacillati</taxon>
        <taxon>Bacillota</taxon>
        <taxon>Bacilli</taxon>
        <taxon>Bacillales</taxon>
        <taxon>Bacillaceae</taxon>
        <taxon>Bacillus</taxon>
    </lineage>
</organism>
<feature type="region of interest" description="Disordered" evidence="1">
    <location>
        <begin position="51"/>
        <end position="95"/>
    </location>
</feature>
<dbReference type="RefSeq" id="WP_010173421.1">
    <property type="nucleotide sequence ID" value="NZ_LDYG01000031.1"/>
</dbReference>
<dbReference type="OrthoDB" id="2138957at2"/>
<dbReference type="AlphaFoldDB" id="A0A147K7E6"/>
<evidence type="ECO:0000256" key="1">
    <source>
        <dbReference type="SAM" id="MobiDB-lite"/>
    </source>
</evidence>
<evidence type="ECO:0000313" key="2">
    <source>
        <dbReference type="EMBL" id="KUP05987.1"/>
    </source>
</evidence>
<gene>
    <name evidence="2" type="ORF">Q75_09995</name>
</gene>
<comment type="caution">
    <text evidence="2">The sequence shown here is derived from an EMBL/GenBank/DDBJ whole genome shotgun (WGS) entry which is preliminary data.</text>
</comment>
<reference evidence="2 3" key="1">
    <citation type="journal article" date="2016" name="Front. Microbiol.">
        <title>Microevolution Analysis of Bacillus coahuilensis Unveils Differences in Phosphorus Acquisition Strategies and Their Regulation.</title>
        <authorList>
            <person name="Gomez-Lunar Z."/>
            <person name="Hernandez-Gonzalez I."/>
            <person name="Rodriguez-Torres M.D."/>
            <person name="Souza V."/>
            <person name="Olmedo-Alvarez G."/>
        </authorList>
    </citation>
    <scope>NUCLEOTIDE SEQUENCE [LARGE SCALE GENOMIC DNA]</scope>
    <source>
        <strain evidence="3">p1.1.43</strain>
    </source>
</reference>
<dbReference type="EMBL" id="LDYG01000031">
    <property type="protein sequence ID" value="KUP05987.1"/>
    <property type="molecule type" value="Genomic_DNA"/>
</dbReference>
<evidence type="ECO:0008006" key="4">
    <source>
        <dbReference type="Google" id="ProtNLM"/>
    </source>
</evidence>
<dbReference type="STRING" id="1150625.Q75_09995"/>